<proteinExistence type="predicted"/>
<dbReference type="PANTHER" id="PTHR33164">
    <property type="entry name" value="TRANSCRIPTIONAL REGULATOR, MARR FAMILY"/>
    <property type="match status" value="1"/>
</dbReference>
<protein>
    <submittedName>
        <fullName evidence="2">MarR family transcriptional regulator</fullName>
    </submittedName>
</protein>
<dbReference type="EMBL" id="AP023287">
    <property type="protein sequence ID" value="BCI54479.1"/>
    <property type="molecule type" value="Genomic_DNA"/>
</dbReference>
<gene>
    <name evidence="2" type="ORF">NIIDNTM18_37570</name>
</gene>
<dbReference type="GO" id="GO:0003700">
    <property type="term" value="F:DNA-binding transcription factor activity"/>
    <property type="evidence" value="ECO:0007669"/>
    <property type="project" value="InterPro"/>
</dbReference>
<evidence type="ECO:0000313" key="2">
    <source>
        <dbReference type="EMBL" id="BCI54479.1"/>
    </source>
</evidence>
<dbReference type="Pfam" id="PF12802">
    <property type="entry name" value="MarR_2"/>
    <property type="match status" value="1"/>
</dbReference>
<reference evidence="2 3" key="1">
    <citation type="submission" date="2020-07" db="EMBL/GenBank/DDBJ databases">
        <title>Complete genome sequence of Mycolicibacterium litorale like strain isolated from cardiac implantable electronic device infection.</title>
        <authorList>
            <person name="Fukano H."/>
            <person name="Miyama H."/>
            <person name="Hoshino Y."/>
        </authorList>
    </citation>
    <scope>NUCLEOTIDE SEQUENCE [LARGE SCALE GENOMIC DNA]</scope>
    <source>
        <strain evidence="2 3">NIIDNTM18</strain>
    </source>
</reference>
<dbReference type="InterPro" id="IPR036390">
    <property type="entry name" value="WH_DNA-bd_sf"/>
</dbReference>
<sequence length="144" mass="15727">MSDTPSTAALMFIAHRAAESRIFEALRAAGYDDLTMAQCRIAQRLRPDGIRLTELAEQAGVTKQTTGALVDELERAGYVARRPDPADARARLVTLSARGRRLCAAAAAELADVEAEWRDHLGADAFDAMRDGLVALREITDPYR</sequence>
<dbReference type="PROSITE" id="PS50995">
    <property type="entry name" value="HTH_MARR_2"/>
    <property type="match status" value="1"/>
</dbReference>
<dbReference type="Gene3D" id="1.10.10.10">
    <property type="entry name" value="Winged helix-like DNA-binding domain superfamily/Winged helix DNA-binding domain"/>
    <property type="match status" value="1"/>
</dbReference>
<dbReference type="InterPro" id="IPR036388">
    <property type="entry name" value="WH-like_DNA-bd_sf"/>
</dbReference>
<name>A0A6S6P7W9_9MYCO</name>
<accession>A0A6S6P7W9</accession>
<organism evidence="2 3">
    <name type="scientific">Mycolicibacterium litorale</name>
    <dbReference type="NCBI Taxonomy" id="758802"/>
    <lineage>
        <taxon>Bacteria</taxon>
        <taxon>Bacillati</taxon>
        <taxon>Actinomycetota</taxon>
        <taxon>Actinomycetes</taxon>
        <taxon>Mycobacteriales</taxon>
        <taxon>Mycobacteriaceae</taxon>
        <taxon>Mycolicibacterium</taxon>
    </lineage>
</organism>
<dbReference type="AlphaFoldDB" id="A0A6S6P7W9"/>
<dbReference type="SUPFAM" id="SSF46785">
    <property type="entry name" value="Winged helix' DNA-binding domain"/>
    <property type="match status" value="1"/>
</dbReference>
<dbReference type="PRINTS" id="PR00598">
    <property type="entry name" value="HTHMARR"/>
</dbReference>
<evidence type="ECO:0000259" key="1">
    <source>
        <dbReference type="PROSITE" id="PS50995"/>
    </source>
</evidence>
<evidence type="ECO:0000313" key="3">
    <source>
        <dbReference type="Proteomes" id="UP000515734"/>
    </source>
</evidence>
<dbReference type="InterPro" id="IPR000835">
    <property type="entry name" value="HTH_MarR-typ"/>
</dbReference>
<dbReference type="InterPro" id="IPR039422">
    <property type="entry name" value="MarR/SlyA-like"/>
</dbReference>
<dbReference type="PANTHER" id="PTHR33164:SF99">
    <property type="entry name" value="MARR FAMILY REGULATORY PROTEIN"/>
    <property type="match status" value="1"/>
</dbReference>
<dbReference type="Proteomes" id="UP000515734">
    <property type="component" value="Chromosome"/>
</dbReference>
<dbReference type="SMART" id="SM00347">
    <property type="entry name" value="HTH_MARR"/>
    <property type="match status" value="1"/>
</dbReference>
<feature type="domain" description="HTH marR-type" evidence="1">
    <location>
        <begin position="7"/>
        <end position="138"/>
    </location>
</feature>
<dbReference type="RefSeq" id="WP_185292394.1">
    <property type="nucleotide sequence ID" value="NZ_AP023287.1"/>
</dbReference>
<dbReference type="GO" id="GO:0006950">
    <property type="term" value="P:response to stress"/>
    <property type="evidence" value="ECO:0007669"/>
    <property type="project" value="TreeGrafter"/>
</dbReference>